<keyword evidence="3" id="KW-1185">Reference proteome</keyword>
<sequence>MLAGDDGWARPAGRKEGRQAGRAGGARLPLRPPRELLHLPPVLSRSHSTPSTPTSARAARLCCPRRPASGLSAIPSLLLHATLESCSCAPTRALMLLTAQREEMMGRARYNIGTGCGLTAHLPHPQPHRARQVVPAARRCSEGDRVVRPASAWHGAAILVDRAITRPPESATRASHRPVQPKGAAARAAAREAAPTAPLSRSLANDAIHAHQPCTHEPPRPMTPA</sequence>
<evidence type="ECO:0000313" key="3">
    <source>
        <dbReference type="Proteomes" id="UP000774617"/>
    </source>
</evidence>
<organism evidence="2 3">
    <name type="scientific">Macrophomina phaseolina</name>
    <dbReference type="NCBI Taxonomy" id="35725"/>
    <lineage>
        <taxon>Eukaryota</taxon>
        <taxon>Fungi</taxon>
        <taxon>Dikarya</taxon>
        <taxon>Ascomycota</taxon>
        <taxon>Pezizomycotina</taxon>
        <taxon>Dothideomycetes</taxon>
        <taxon>Dothideomycetes incertae sedis</taxon>
        <taxon>Botryosphaeriales</taxon>
        <taxon>Botryosphaeriaceae</taxon>
        <taxon>Macrophomina</taxon>
    </lineage>
</organism>
<evidence type="ECO:0000313" key="2">
    <source>
        <dbReference type="EMBL" id="KAH7044657.1"/>
    </source>
</evidence>
<accession>A0ABQ8G4V3</accession>
<name>A0ABQ8G4V3_9PEZI</name>
<evidence type="ECO:0000256" key="1">
    <source>
        <dbReference type="SAM" id="MobiDB-lite"/>
    </source>
</evidence>
<reference evidence="2 3" key="1">
    <citation type="journal article" date="2021" name="Nat. Commun.">
        <title>Genetic determinants of endophytism in the Arabidopsis root mycobiome.</title>
        <authorList>
            <person name="Mesny F."/>
            <person name="Miyauchi S."/>
            <person name="Thiergart T."/>
            <person name="Pickel B."/>
            <person name="Atanasova L."/>
            <person name="Karlsson M."/>
            <person name="Huettel B."/>
            <person name="Barry K.W."/>
            <person name="Haridas S."/>
            <person name="Chen C."/>
            <person name="Bauer D."/>
            <person name="Andreopoulos W."/>
            <person name="Pangilinan J."/>
            <person name="LaButti K."/>
            <person name="Riley R."/>
            <person name="Lipzen A."/>
            <person name="Clum A."/>
            <person name="Drula E."/>
            <person name="Henrissat B."/>
            <person name="Kohler A."/>
            <person name="Grigoriev I.V."/>
            <person name="Martin F.M."/>
            <person name="Hacquard S."/>
        </authorList>
    </citation>
    <scope>NUCLEOTIDE SEQUENCE [LARGE SCALE GENOMIC DNA]</scope>
    <source>
        <strain evidence="2 3">MPI-SDFR-AT-0080</strain>
    </source>
</reference>
<proteinExistence type="predicted"/>
<feature type="region of interest" description="Disordered" evidence="1">
    <location>
        <begin position="1"/>
        <end position="58"/>
    </location>
</feature>
<dbReference type="EMBL" id="JAGTJR010000020">
    <property type="protein sequence ID" value="KAH7044657.1"/>
    <property type="molecule type" value="Genomic_DNA"/>
</dbReference>
<feature type="region of interest" description="Disordered" evidence="1">
    <location>
        <begin position="168"/>
        <end position="225"/>
    </location>
</feature>
<gene>
    <name evidence="2" type="ORF">B0J12DRAFT_701622</name>
</gene>
<feature type="compositionally biased region" description="Low complexity" evidence="1">
    <location>
        <begin position="184"/>
        <end position="198"/>
    </location>
</feature>
<protein>
    <submittedName>
        <fullName evidence="2">Uncharacterized protein</fullName>
    </submittedName>
</protein>
<comment type="caution">
    <text evidence="2">The sequence shown here is derived from an EMBL/GenBank/DDBJ whole genome shotgun (WGS) entry which is preliminary data.</text>
</comment>
<dbReference type="Proteomes" id="UP000774617">
    <property type="component" value="Unassembled WGS sequence"/>
</dbReference>
<feature type="compositionally biased region" description="Low complexity" evidence="1">
    <location>
        <begin position="38"/>
        <end position="58"/>
    </location>
</feature>